<dbReference type="InterPro" id="IPR018306">
    <property type="entry name" value="Phage_T5_Orf172_DNA-bd"/>
</dbReference>
<dbReference type="AlphaFoldDB" id="A0A1H8KXR3"/>
<dbReference type="Proteomes" id="UP000183002">
    <property type="component" value="Unassembled WGS sequence"/>
</dbReference>
<proteinExistence type="predicted"/>
<name>A0A1H8KXR3_9RHOB</name>
<dbReference type="RefSeq" id="WP_074818842.1">
    <property type="nucleotide sequence ID" value="NZ_FOCO01000036.1"/>
</dbReference>
<evidence type="ECO:0000313" key="2">
    <source>
        <dbReference type="EMBL" id="SEN97386.1"/>
    </source>
</evidence>
<sequence>MAVVYVLTNPAFENYVKVGKTTNLVQRLRQLDNTSVPLPFRCVYAVEVDDDSEVERLVHQAFADHRTRTTREFFEIDPQRVIAALKLTRGRDVTPKGDIAEDEEGVKALEKATRKPRKIYKLSDAGLKVGDIINYANNSQICAQVINEKKIFFEGQETSLSKSALTLLQRDGYTWQTVNGWQYWTYEGETIAERLERVLEDSEANEAGDEE</sequence>
<dbReference type="EMBL" id="FOCO01000036">
    <property type="protein sequence ID" value="SEN97386.1"/>
    <property type="molecule type" value="Genomic_DNA"/>
</dbReference>
<feature type="domain" description="Bacteriophage T5 Orf172 DNA-binding" evidence="1">
    <location>
        <begin position="10"/>
        <end position="88"/>
    </location>
</feature>
<dbReference type="SMART" id="SM00974">
    <property type="entry name" value="T5orf172"/>
    <property type="match status" value="1"/>
</dbReference>
<evidence type="ECO:0000313" key="3">
    <source>
        <dbReference type="Proteomes" id="UP000183002"/>
    </source>
</evidence>
<organism evidence="2 3">
    <name type="scientific">Pseudorhodobacter antarcticus</name>
    <dbReference type="NCBI Taxonomy" id="1077947"/>
    <lineage>
        <taxon>Bacteria</taxon>
        <taxon>Pseudomonadati</taxon>
        <taxon>Pseudomonadota</taxon>
        <taxon>Alphaproteobacteria</taxon>
        <taxon>Rhodobacterales</taxon>
        <taxon>Paracoccaceae</taxon>
        <taxon>Pseudorhodobacter</taxon>
    </lineage>
</organism>
<accession>A0A1H8KXR3</accession>
<protein>
    <submittedName>
        <fullName evidence="2">T5orf172 domain-containing protein</fullName>
    </submittedName>
</protein>
<gene>
    <name evidence="2" type="ORF">SAMN05216227_10369</name>
</gene>
<evidence type="ECO:0000259" key="1">
    <source>
        <dbReference type="SMART" id="SM00974"/>
    </source>
</evidence>
<keyword evidence="3" id="KW-1185">Reference proteome</keyword>
<reference evidence="2 3" key="1">
    <citation type="submission" date="2016-10" db="EMBL/GenBank/DDBJ databases">
        <authorList>
            <person name="de Groot N.N."/>
        </authorList>
    </citation>
    <scope>NUCLEOTIDE SEQUENCE [LARGE SCALE GENOMIC DNA]</scope>
    <source>
        <strain evidence="2 3">CGMCC 1.10836</strain>
    </source>
</reference>
<dbReference type="Pfam" id="PF10544">
    <property type="entry name" value="T5orf172"/>
    <property type="match status" value="1"/>
</dbReference>
<dbReference type="OrthoDB" id="9811665at2"/>
<dbReference type="STRING" id="1077947.SAMN05216227_10369"/>